<dbReference type="InterPro" id="IPR029044">
    <property type="entry name" value="Nucleotide-diphossugar_trans"/>
</dbReference>
<dbReference type="KEGG" id="dgg:DGI_0384"/>
<dbReference type="HOGENOM" id="CLU_426833_0_0_7"/>
<dbReference type="Gene3D" id="3.90.550.10">
    <property type="entry name" value="Spore Coat Polysaccharide Biosynthesis Protein SpsA, Chain A"/>
    <property type="match status" value="1"/>
</dbReference>
<evidence type="ECO:0000256" key="2">
    <source>
        <dbReference type="ARBA" id="ARBA00022475"/>
    </source>
</evidence>
<evidence type="ECO:0000256" key="1">
    <source>
        <dbReference type="ARBA" id="ARBA00004236"/>
    </source>
</evidence>
<evidence type="ECO:0000259" key="7">
    <source>
        <dbReference type="Pfam" id="PF00535"/>
    </source>
</evidence>
<dbReference type="EMBL" id="CP006585">
    <property type="protein sequence ID" value="AGW12304.1"/>
    <property type="molecule type" value="Genomic_DNA"/>
</dbReference>
<dbReference type="PANTHER" id="PTHR43646:SF2">
    <property type="entry name" value="GLYCOSYLTRANSFERASE 2-LIKE DOMAIN-CONTAINING PROTEIN"/>
    <property type="match status" value="1"/>
</dbReference>
<dbReference type="Pfam" id="PF26314">
    <property type="entry name" value="MptA_B_family"/>
    <property type="match status" value="1"/>
</dbReference>
<dbReference type="STRING" id="1121448.DGI_0384"/>
<dbReference type="eggNOG" id="COG0463">
    <property type="taxonomic scope" value="Bacteria"/>
</dbReference>
<dbReference type="SUPFAM" id="SSF53448">
    <property type="entry name" value="Nucleotide-diphospho-sugar transferases"/>
    <property type="match status" value="1"/>
</dbReference>
<feature type="transmembrane region" description="Helical" evidence="6">
    <location>
        <begin position="242"/>
        <end position="269"/>
    </location>
</feature>
<accession>T2G7Z4</accession>
<dbReference type="PATRIC" id="fig|1121448.10.peg.385"/>
<feature type="transmembrane region" description="Helical" evidence="6">
    <location>
        <begin position="170"/>
        <end position="189"/>
    </location>
</feature>
<dbReference type="Proteomes" id="UP000016587">
    <property type="component" value="Chromosome"/>
</dbReference>
<keyword evidence="6" id="KW-0812">Transmembrane</keyword>
<evidence type="ECO:0000256" key="3">
    <source>
        <dbReference type="ARBA" id="ARBA00022676"/>
    </source>
</evidence>
<protein>
    <submittedName>
        <fullName evidence="8">Putative glycosyl transferase family 2</fullName>
    </submittedName>
</protein>
<feature type="domain" description="Glycosyltransferase 2-like" evidence="7">
    <location>
        <begin position="373"/>
        <end position="506"/>
    </location>
</feature>
<name>T2G7Z4_MEGG1</name>
<dbReference type="AlphaFoldDB" id="T2G7Z4"/>
<keyword evidence="6" id="KW-1133">Transmembrane helix</keyword>
<keyword evidence="3" id="KW-0328">Glycosyltransferase</keyword>
<feature type="transmembrane region" description="Helical" evidence="6">
    <location>
        <begin position="275"/>
        <end position="297"/>
    </location>
</feature>
<dbReference type="eggNOG" id="COG1215">
    <property type="taxonomic scope" value="Bacteria"/>
</dbReference>
<comment type="subcellular location">
    <subcellularLocation>
        <location evidence="1">Cell membrane</location>
    </subcellularLocation>
</comment>
<dbReference type="Pfam" id="PF00535">
    <property type="entry name" value="Glycos_transf_2"/>
    <property type="match status" value="1"/>
</dbReference>
<feature type="transmembrane region" description="Helical" evidence="6">
    <location>
        <begin position="201"/>
        <end position="222"/>
    </location>
</feature>
<sequence length="641" mass="72031">MFWPILTLGLLLRGLFFLQLDVSNDVYRYVWEGWLQLQGINPFAWTPDAPALEPLRGGPMASIWPHINHKDYAAVYPPLAQLVFRLAAACAPTVLAAKTAVLAFELLTLACVARLVRIRDLPDAALALYALNPLVLLYFSGEGHLDAIMAGCTAVALLCFQKNRPDWDRLGFCFLGLAGMAKFLAFALLPCFVTRRNVRGLWWAALPLVLWLPFVDAGPALLESVLQFGREMHFNDVLCSLLRPVFGAATPLAAGLGLLVTLAGIWLSVQERLRAAFLSSLAVLVWLPTLHPWYLLLPAMLLPLFPSRTVLALMGVQVWTFAVYHVEYQTGMFAEITWLRDLAHLPVLALLVRGLWRSDALLPRRYPPPASLSVIIPVLNEAERLRHCLGSLRRAVTTLQHALPHQRPVAVEILVADGGSYDDSLDVARETRCLVIHAPRGRGRQIAAAADVASGDVLLILHADVTIHPDALVRLVHLLDTRPEVVHGALGMGFESRQDEWWVIAMLNALRARCTDICFGDQAQWIRREPLRQLGGFPAQWLMEDVELSLQAKELGPAHVQPWRQAGVTASTRGWQRKGLGQGLRDVLWLFFRYLVERRLGIVQEQDPEARRYYERYYGRAAREAWEIEDEFEIEIERSVW</sequence>
<keyword evidence="4 8" id="KW-0808">Transferase</keyword>
<evidence type="ECO:0000313" key="9">
    <source>
        <dbReference type="Proteomes" id="UP000016587"/>
    </source>
</evidence>
<evidence type="ECO:0000256" key="4">
    <source>
        <dbReference type="ARBA" id="ARBA00022679"/>
    </source>
</evidence>
<evidence type="ECO:0000313" key="8">
    <source>
        <dbReference type="EMBL" id="AGW12304.1"/>
    </source>
</evidence>
<proteinExistence type="predicted"/>
<gene>
    <name evidence="8" type="ORF">DGI_0384</name>
</gene>
<evidence type="ECO:0000256" key="5">
    <source>
        <dbReference type="ARBA" id="ARBA00023136"/>
    </source>
</evidence>
<evidence type="ECO:0000256" key="6">
    <source>
        <dbReference type="SAM" id="Phobius"/>
    </source>
</evidence>
<organism evidence="8 9">
    <name type="scientific">Megalodesulfovibrio gigas (strain ATCC 19364 / DSM 1382 / NCIMB 9332 / VKM B-1759)</name>
    <name type="common">Desulfovibrio gigas</name>
    <dbReference type="NCBI Taxonomy" id="1121448"/>
    <lineage>
        <taxon>Bacteria</taxon>
        <taxon>Pseudomonadati</taxon>
        <taxon>Thermodesulfobacteriota</taxon>
        <taxon>Desulfovibrionia</taxon>
        <taxon>Desulfovibrionales</taxon>
        <taxon>Desulfovibrionaceae</taxon>
        <taxon>Megalodesulfovibrio</taxon>
    </lineage>
</organism>
<dbReference type="InterPro" id="IPR001173">
    <property type="entry name" value="Glyco_trans_2-like"/>
</dbReference>
<reference evidence="8 9" key="1">
    <citation type="journal article" date="2013" name="J. Bacteriol.">
        <title>Roles of HynAB and Ech, the only two hydrogenases found in the model sulfate reducer Desulfovibrio gigas.</title>
        <authorList>
            <person name="Morais-Silva F.O."/>
            <person name="Santos C.I."/>
            <person name="Rodrigues R."/>
            <person name="Pereira I.A."/>
            <person name="Rodrigues-Pousada C."/>
        </authorList>
    </citation>
    <scope>NUCLEOTIDE SEQUENCE [LARGE SCALE GENOMIC DNA]</scope>
    <source>
        <strain evidence="9">ATCC 19364 / DSM 1382 / NCIMB 9332 / VKM B-1759</strain>
    </source>
</reference>
<dbReference type="GO" id="GO:0016757">
    <property type="term" value="F:glycosyltransferase activity"/>
    <property type="evidence" value="ECO:0007669"/>
    <property type="project" value="UniProtKB-KW"/>
</dbReference>
<dbReference type="GO" id="GO:0005886">
    <property type="term" value="C:plasma membrane"/>
    <property type="evidence" value="ECO:0007669"/>
    <property type="project" value="UniProtKB-SubCell"/>
</dbReference>
<dbReference type="PANTHER" id="PTHR43646">
    <property type="entry name" value="GLYCOSYLTRANSFERASE"/>
    <property type="match status" value="1"/>
</dbReference>
<keyword evidence="2" id="KW-1003">Cell membrane</keyword>
<reference evidence="9" key="2">
    <citation type="submission" date="2013-07" db="EMBL/GenBank/DDBJ databases">
        <authorList>
            <person name="Morais-Silva F.O."/>
            <person name="Rezende A.M."/>
            <person name="Pimentel C."/>
            <person name="Resende D.M."/>
            <person name="Santos C.I."/>
            <person name="Clemente C."/>
            <person name="de Oliveira L.M."/>
            <person name="da Silva S.M."/>
            <person name="Costa D.A."/>
            <person name="Varela-Raposo A."/>
            <person name="Horacio E.C.A."/>
            <person name="Matos M."/>
            <person name="Flores O."/>
            <person name="Ruiz J.C."/>
            <person name="Rodrigues-Pousada C."/>
        </authorList>
    </citation>
    <scope>NUCLEOTIDE SEQUENCE [LARGE SCALE GENOMIC DNA]</scope>
    <source>
        <strain evidence="9">ATCC 19364 / DSM 1382 / NCIMB 9332 / VKM B-1759</strain>
    </source>
</reference>
<keyword evidence="5 6" id="KW-0472">Membrane</keyword>
<keyword evidence="9" id="KW-1185">Reference proteome</keyword>